<proteinExistence type="predicted"/>
<keyword evidence="6" id="KW-1185">Reference proteome</keyword>
<dbReference type="Gene3D" id="1.25.10.10">
    <property type="entry name" value="Leucine-rich Repeat Variant"/>
    <property type="match status" value="2"/>
</dbReference>
<feature type="compositionally biased region" description="Basic residues" evidence="1">
    <location>
        <begin position="2698"/>
        <end position="2729"/>
    </location>
</feature>
<dbReference type="RefSeq" id="XP_014242650.1">
    <property type="nucleotide sequence ID" value="XM_014387164.2"/>
</dbReference>
<organism evidence="5 6">
    <name type="scientific">Cimex lectularius</name>
    <name type="common">Bed bug</name>
    <name type="synonym">Acanthia lectularia</name>
    <dbReference type="NCBI Taxonomy" id="79782"/>
    <lineage>
        <taxon>Eukaryota</taxon>
        <taxon>Metazoa</taxon>
        <taxon>Ecdysozoa</taxon>
        <taxon>Arthropoda</taxon>
        <taxon>Hexapoda</taxon>
        <taxon>Insecta</taxon>
        <taxon>Pterygota</taxon>
        <taxon>Neoptera</taxon>
        <taxon>Paraneoptera</taxon>
        <taxon>Hemiptera</taxon>
        <taxon>Heteroptera</taxon>
        <taxon>Panheteroptera</taxon>
        <taxon>Cimicomorpha</taxon>
        <taxon>Cimicidae</taxon>
        <taxon>Cimex</taxon>
    </lineage>
</organism>
<evidence type="ECO:0000256" key="1">
    <source>
        <dbReference type="SAM" id="MobiDB-lite"/>
    </source>
</evidence>
<reference evidence="5" key="1">
    <citation type="submission" date="2022-01" db="UniProtKB">
        <authorList>
            <consortium name="EnsemblMetazoa"/>
        </authorList>
    </citation>
    <scope>IDENTIFICATION</scope>
</reference>
<protein>
    <recommendedName>
        <fullName evidence="7">Small subunit processome component 20 homolog</fullName>
    </recommendedName>
</protein>
<dbReference type="InterPro" id="IPR046523">
    <property type="entry name" value="UTP20_dom"/>
</dbReference>
<evidence type="ECO:0000259" key="4">
    <source>
        <dbReference type="Pfam" id="PF23099"/>
    </source>
</evidence>
<feature type="domain" description="U3 small nucleolar RNA-associated protein 20 N-terminal" evidence="2">
    <location>
        <begin position="897"/>
        <end position="1520"/>
    </location>
</feature>
<dbReference type="InterPro" id="IPR052575">
    <property type="entry name" value="SSU_processome_comp_20"/>
</dbReference>
<dbReference type="KEGG" id="clec:106662806"/>
<feature type="domain" description="U3 small nucleolar RNA-associated protein 20 C-terminal" evidence="4">
    <location>
        <begin position="2368"/>
        <end position="2717"/>
    </location>
</feature>
<evidence type="ECO:0000313" key="5">
    <source>
        <dbReference type="EnsemblMetazoa" id="XP_014242650.1"/>
    </source>
</evidence>
<dbReference type="InterPro" id="IPR011430">
    <property type="entry name" value="UTP20_N"/>
</dbReference>
<evidence type="ECO:0000313" key="6">
    <source>
        <dbReference type="Proteomes" id="UP000494040"/>
    </source>
</evidence>
<dbReference type="Pfam" id="PF23099">
    <property type="entry name" value="UTP20_C"/>
    <property type="match status" value="1"/>
</dbReference>
<dbReference type="Proteomes" id="UP000494040">
    <property type="component" value="Unassembled WGS sequence"/>
</dbReference>
<accession>A0A8I6RAZ8</accession>
<dbReference type="InterPro" id="IPR057525">
    <property type="entry name" value="UTP20_C"/>
</dbReference>
<dbReference type="PANTHER" id="PTHR17695:SF11">
    <property type="entry name" value="SMALL SUBUNIT PROCESSOME COMPONENT 20 HOMOLOG"/>
    <property type="match status" value="1"/>
</dbReference>
<name>A0A8I6RAZ8_CIMLE</name>
<dbReference type="OrthoDB" id="360653at2759"/>
<dbReference type="GO" id="GO:0032040">
    <property type="term" value="C:small-subunit processome"/>
    <property type="evidence" value="ECO:0007669"/>
    <property type="project" value="TreeGrafter"/>
</dbReference>
<dbReference type="EnsemblMetazoa" id="XM_014387164.2">
    <property type="protein sequence ID" value="XP_014242650.1"/>
    <property type="gene ID" value="LOC106662806"/>
</dbReference>
<evidence type="ECO:0000259" key="3">
    <source>
        <dbReference type="Pfam" id="PF20416"/>
    </source>
</evidence>
<feature type="region of interest" description="Disordered" evidence="1">
    <location>
        <begin position="2694"/>
        <end position="2737"/>
    </location>
</feature>
<dbReference type="GeneID" id="106662806"/>
<dbReference type="PANTHER" id="PTHR17695">
    <property type="entry name" value="SMALL SUBUNIT PROCESSOME COMPONENT 20 HOMOLOG"/>
    <property type="match status" value="1"/>
</dbReference>
<dbReference type="GO" id="GO:0030686">
    <property type="term" value="C:90S preribosome"/>
    <property type="evidence" value="ECO:0007669"/>
    <property type="project" value="TreeGrafter"/>
</dbReference>
<dbReference type="Pfam" id="PF20416">
    <property type="entry name" value="UTP20"/>
    <property type="match status" value="1"/>
</dbReference>
<feature type="region of interest" description="Disordered" evidence="1">
    <location>
        <begin position="867"/>
        <end position="889"/>
    </location>
</feature>
<dbReference type="InterPro" id="IPR016024">
    <property type="entry name" value="ARM-type_fold"/>
</dbReference>
<dbReference type="InterPro" id="IPR011989">
    <property type="entry name" value="ARM-like"/>
</dbReference>
<evidence type="ECO:0000259" key="2">
    <source>
        <dbReference type="Pfam" id="PF07539"/>
    </source>
</evidence>
<dbReference type="Pfam" id="PF07539">
    <property type="entry name" value="UTP20_N"/>
    <property type="match status" value="1"/>
</dbReference>
<feature type="compositionally biased region" description="Basic and acidic residues" evidence="1">
    <location>
        <begin position="868"/>
        <end position="882"/>
    </location>
</feature>
<feature type="domain" description="U3 small nucleolar RNA-associated protein 20" evidence="3">
    <location>
        <begin position="1798"/>
        <end position="2011"/>
    </location>
</feature>
<dbReference type="OMA" id="EGLMAMF"/>
<evidence type="ECO:0008006" key="7">
    <source>
        <dbReference type="Google" id="ProtNLM"/>
    </source>
</evidence>
<dbReference type="SUPFAM" id="SSF48371">
    <property type="entry name" value="ARM repeat"/>
    <property type="match status" value="2"/>
</dbReference>
<sequence>MSRKNKPLRHKEKNTFKFQPFSERINNIRVDIFHNVKHKYEEEEEETTFFHQTLEKWILLNCSGSFVELREDIGNDVLILPQVVAQKDRLVDILKKHLAMKNILNIQAVLELVVALAKDLRQDFCPYFDSVYELLVNLLSTKNIDQLEWTFQCLAYLFKFLWRYLVNNFSTIFESLLPLLSSSKPYYINNFAAQSFAFVARKVKDNDKMIKMILRSLKKSPDCLDGCGRLLFEVIRGVPGQFHSCAEETLKACFSSLENESVPHLPMCQLLRSTVTHSLSNINVKHISLLWNILKEELLRFHSQWKESGTEKNAQNVKLVLDMYQEMIEFRKCTFVTDHETVVEVLIKLLEPQNLINSEITRQIGRSLGIVLLSQNIKLSQELSSKIVVSTMDYLKENDLIDFITNIFDYPGFEGLVLPRLISFCSATTPFKALPLLVRLILKKSNTAKNTEELLCWTPYTLDFTPIKNMYSLKLCDEYLNYISSKTLPDLVNDIDTTVSVLKVLPHILPIKKVEAITFISIVVMSCCEVLRDEINSESDKLISIVSVGLETLIHLKPSENILKICPPEIILDVLLPFASKQNLEILRILDFYICMDEVNLISLFYNKIKSSLIENLLSPYQKVREYTTHILYSIEKSLAEPNKQMVFLLEVCWKAEQIPASIAEYRDKMKELQKLSCTNESVSTGIAKNQLDYEVILKYLIGVLYINFKLIWEPVSNLIITYADTLKPNQFWSVFGKELDNVGKLIRDNIDEQPVVSPYNCEFLTEMYLSLNSLDEKPDHIQHRILLWNILQSCIPVCEAKNKDISTQFLLFMEEEYLKRNNEAAFSCDVKKKTAESSAVDVEITQLGEEEMDVDIEKEETLVDLNETEKTPDNQPAKEESFAEENDNTDKKFRSITKSLLAHMEVLGKMRSPKNMHREPELSKIYYDFLSHKLPDVQKAALKCIMTYKHKFLTPYKENLFGLIDDNTFKNEIALFRVDTQSDIIKSEHRPGLIPIVLRIAYSKMYQSGTKGITKHARKATVIRFLAGCSNSELSDFFKMSFALFKESVDSEKGVIEMANNIMENVDLEKVLPPKRLQSAIYLLNTLLTYCGGLLAYEQLSYLIRVLIALGSNVTGVLKQKENVHPGHAKNFRSIKNICFEGLNKFFSNFDNYPWTPEEIDAMFLVFIWPYIPTLQVDSISSPSQLLKLFFVWSKNPRFFPLLGKFNSEDNEMTPLTSIMALWLAHKAHGSVCNMIMELVESLLTLQDFEKFETMDEQVVEPLIINCMAVIDEEKLKVADELNYGSKLLMPHVSAILERLDRKLQSKLPLTKKDSEVMSRITELVNDSESSDKLLSLLFPSLIKKAGAGEEIIMPLLTTVYNLIKNVEDPGRYVLKLAPLFGSVDGPMARKLLFSIVVTLSNKKGSESGLDGALLDEMNAWDPKWVDQPDFQRRLNAFKKLEEMAGEKNISVNLGVVVIYTCFHFIKTEKDISLRDNAKHTLELISPLLCESVKDDANLKDLILNDAILNQIRSGFSEKQTEAVRDDCLTFLGHMARECGDYHPVLKDLSHLSNKEDPEVDFFENIKHLQLHRRVRAMLKFSNVAEKLEKPFTTRTITQFILPIVSYYLLSKKFSNKNTILDSAIGAVGTACRLLPWHQYQNVLLYYLGKLQTEPDFQKQIVRILVEILNAFHFDLSQADLDLFNIEKGITDKTEESTTEDLGNDSEEIPACTNEYEPSALKTSVPVENEEEKIDETKQIASIDKMALLSKPHANKVINNIIVVLLPRLHSILAEKMHSESLHKLSAKSGDCNLDEEIVLRIPLSVAIIKLLQKLPSKKFLDRNLIGIVMKMCTLLKSRLESVRKVTRETLQTIMASLGPEYLNTLIREMSGILIKGFHVHVLAYTVHSVLVSLKPSFKRGDLDESAHLLLKVCKSDLFGGASEEKEVHQIVGKVLEARSTKSFDILHILATYVTDRYLLDLIIPLKEELSATLSHKNLTKIENCLQNIIHGLTENDYIEPLSLLQLAYGSASESIPILTADLKDAPVDQKSLEFESRRQPDIYIIPEEPKMKKASQSKVCSRTNAHILVEFGLKLFLLLLKRSKVKGELYKPQIDPFVNLLITCFKSQHVKITTLAVKCMIWCLKMELPSLEKNISTVTENLFEILHKYASAGLSKGDNFDLVMATFKAVAVIVRDVKYHHLQNDHKRALLLYCEQDLDDHNRQATAFSLIHAILSRKLESPELKDVLKKVAILSITSGIDSVRHQALSVMLYYLKEYRTTIKDEVIDILSFYFSQLSYAFESGRKSAVDMITSIINHYPIEFIKENSGVIFINMSTMLVNDPVPACREKAASTLELLLSKVDNNTKEKLFDVTKLWFVNKKITLRRLAAQLIGVFVKCENDQFHKRLDDFLPLVSSQFLQGFEVTKPGKFVLLKKEENETDLSEDERMKDHLLFQVLSMLVKISTTCSKFLKDPKYTSHLEIIAENTVGLLAYPHEWVRELAVQLLNIIVRMVPPSTVANAANDPSMEKEGFLLSNTKSKVKSLILDLIAQIVPNEASNEKYLLQCMKLLVYLACVVKEIKKSDESRNEENLSLSWLIWRVRRSMNIEISQHPTSTIVRTMAFNWLSALAVKLSKEELEPVARLVLYPMLREMSIDDNPSLKRISKEAANCVKSKIGSDKYNSIVATLTTRIEAKRAVKKKERSQLMVTNPEKAAKRKIRKQLKKKEAKKRKMDSIKKHNYKKKPKKEVNLETL</sequence>